<protein>
    <submittedName>
        <fullName evidence="3">Uncharacterized protein</fullName>
    </submittedName>
</protein>
<name>A0A7R8WC22_9CRUS</name>
<feature type="region of interest" description="Disordered" evidence="1">
    <location>
        <begin position="200"/>
        <end position="254"/>
    </location>
</feature>
<organism evidence="3">
    <name type="scientific">Cyprideis torosa</name>
    <dbReference type="NCBI Taxonomy" id="163714"/>
    <lineage>
        <taxon>Eukaryota</taxon>
        <taxon>Metazoa</taxon>
        <taxon>Ecdysozoa</taxon>
        <taxon>Arthropoda</taxon>
        <taxon>Crustacea</taxon>
        <taxon>Oligostraca</taxon>
        <taxon>Ostracoda</taxon>
        <taxon>Podocopa</taxon>
        <taxon>Podocopida</taxon>
        <taxon>Cytherocopina</taxon>
        <taxon>Cytheroidea</taxon>
        <taxon>Cytherideidae</taxon>
        <taxon>Cyprideis</taxon>
    </lineage>
</organism>
<feature type="compositionally biased region" description="Acidic residues" evidence="1">
    <location>
        <begin position="230"/>
        <end position="240"/>
    </location>
</feature>
<evidence type="ECO:0000256" key="2">
    <source>
        <dbReference type="SAM" id="SignalP"/>
    </source>
</evidence>
<feature type="compositionally biased region" description="Basic and acidic residues" evidence="1">
    <location>
        <begin position="93"/>
        <end position="119"/>
    </location>
</feature>
<feature type="compositionally biased region" description="Polar residues" evidence="1">
    <location>
        <begin position="481"/>
        <end position="490"/>
    </location>
</feature>
<feature type="region of interest" description="Disordered" evidence="1">
    <location>
        <begin position="88"/>
        <end position="170"/>
    </location>
</feature>
<reference evidence="3" key="1">
    <citation type="submission" date="2020-11" db="EMBL/GenBank/DDBJ databases">
        <authorList>
            <person name="Tran Van P."/>
        </authorList>
    </citation>
    <scope>NUCLEOTIDE SEQUENCE</scope>
</reference>
<dbReference type="EMBL" id="OB660816">
    <property type="protein sequence ID" value="CAD7226387.1"/>
    <property type="molecule type" value="Genomic_DNA"/>
</dbReference>
<feature type="region of interest" description="Disordered" evidence="1">
    <location>
        <begin position="413"/>
        <end position="453"/>
    </location>
</feature>
<proteinExistence type="predicted"/>
<evidence type="ECO:0000313" key="3">
    <source>
        <dbReference type="EMBL" id="CAD7226387.1"/>
    </source>
</evidence>
<sequence length="568" mass="63338">MKLTTEVVILVAFLIAVEGVPQPQQFFDGFFDDFDEANKLFQSLAGKPPLSNSLRFISSVPGGVRDKIDRKNLGRNFRQEYVAPPGYSFASHDSAERNAKKIEAESSRERLRQHYDPRSLPRNRFNPSYPQRGRYIPSRVYQGQYPPPPRRAYRRRPEYGDDSGSRGGLYSYPARTIVIAPRFGPSFDIRKQKLVLEADGTGGEIEKTFKDKEEEDQPDTPDQPEKPEPVEPEEPEEPEVPESIRVPATKADPSEIHYRVNVGSEEEAKEIVVKKEASDETKEKAIEKPVEEPMVTKTRSPLLCALGSTRSSAGTRSYPLNFPSLWGQGEGSYRTNLLNGAQMSMGLMGSPLMNMVFLPQMAPGGLLLVPAYYIPISSSMFGIYGPPSSSNDLEGFSSVANSAVRPDPKANSVVEVMDGDSNSPGGSVLVSPVPDNGRRPEENVSVGVRRRPNLERQEPRLQVIERRQDVHIDPVNIVIDHSQSTKQPRVQTPRKPKSSESNLVSRYWTDVKFALNGEDAESFLPMNKDGGARDIDVDFGDKQMKGHLHESVEDNVGHYFFEVGNNST</sequence>
<feature type="chain" id="PRO_5043803551" evidence="2">
    <location>
        <begin position="20"/>
        <end position="568"/>
    </location>
</feature>
<dbReference type="AlphaFoldDB" id="A0A7R8WC22"/>
<feature type="region of interest" description="Disordered" evidence="1">
    <location>
        <begin position="481"/>
        <end position="501"/>
    </location>
</feature>
<accession>A0A7R8WC22</accession>
<keyword evidence="2" id="KW-0732">Signal</keyword>
<gene>
    <name evidence="3" type="ORF">CTOB1V02_LOCUS4305</name>
</gene>
<evidence type="ECO:0000256" key="1">
    <source>
        <dbReference type="SAM" id="MobiDB-lite"/>
    </source>
</evidence>
<feature type="signal peptide" evidence="2">
    <location>
        <begin position="1"/>
        <end position="19"/>
    </location>
</feature>